<dbReference type="PANTHER" id="PTHR33452">
    <property type="entry name" value="OXIDOREDUCTASE CATD-RELATED"/>
    <property type="match status" value="1"/>
</dbReference>
<dbReference type="PANTHER" id="PTHR33452:SF1">
    <property type="entry name" value="INNER MEMBRANE PROTEIN YPHA-RELATED"/>
    <property type="match status" value="1"/>
</dbReference>
<evidence type="ECO:0000256" key="1">
    <source>
        <dbReference type="ARBA" id="ARBA00004651"/>
    </source>
</evidence>
<evidence type="ECO:0000256" key="3">
    <source>
        <dbReference type="ARBA" id="ARBA00022475"/>
    </source>
</evidence>
<keyword evidence="4 7" id="KW-0812">Transmembrane</keyword>
<dbReference type="Proteomes" id="UP000435304">
    <property type="component" value="Unassembled WGS sequence"/>
</dbReference>
<comment type="subcellular location">
    <subcellularLocation>
        <location evidence="1">Cell membrane</location>
        <topology evidence="1">Multi-pass membrane protein</topology>
    </subcellularLocation>
</comment>
<evidence type="ECO:0000313" key="9">
    <source>
        <dbReference type="Proteomes" id="UP000435304"/>
    </source>
</evidence>
<evidence type="ECO:0000256" key="5">
    <source>
        <dbReference type="ARBA" id="ARBA00022989"/>
    </source>
</evidence>
<evidence type="ECO:0000313" key="8">
    <source>
        <dbReference type="EMBL" id="MVA75316.1"/>
    </source>
</evidence>
<evidence type="ECO:0000256" key="7">
    <source>
        <dbReference type="SAM" id="Phobius"/>
    </source>
</evidence>
<proteinExistence type="inferred from homology"/>
<evidence type="ECO:0000256" key="2">
    <source>
        <dbReference type="ARBA" id="ARBA00006679"/>
    </source>
</evidence>
<dbReference type="RefSeq" id="WP_156608353.1">
    <property type="nucleotide sequence ID" value="NZ_WPCU01000004.1"/>
</dbReference>
<name>A0A6A9UQY5_9ACTN</name>
<gene>
    <name evidence="8" type="ORF">GC722_04630</name>
</gene>
<sequence length="151" mass="15649">MSSFVRVVRDLVLLVGRLVLGGLAVRQGWHRWQVEGVDAQTSALAAAGVPYPEVAGWAVTMVELVGGVLLLFGVLTPAVALLLAAEAVLALVWAGGGAPFLPGGGHEYAAVSGALALLLVGFGGGRVSVDRLFTAPEEEDDDLRYDESRAV</sequence>
<feature type="transmembrane region" description="Helical" evidence="7">
    <location>
        <begin position="79"/>
        <end position="96"/>
    </location>
</feature>
<keyword evidence="5 7" id="KW-1133">Transmembrane helix</keyword>
<feature type="transmembrane region" description="Helical" evidence="7">
    <location>
        <begin position="108"/>
        <end position="129"/>
    </location>
</feature>
<keyword evidence="3" id="KW-1003">Cell membrane</keyword>
<dbReference type="Pfam" id="PF07681">
    <property type="entry name" value="DoxX"/>
    <property type="match status" value="1"/>
</dbReference>
<evidence type="ECO:0000256" key="4">
    <source>
        <dbReference type="ARBA" id="ARBA00022692"/>
    </source>
</evidence>
<comment type="similarity">
    <text evidence="2">Belongs to the DoxX family.</text>
</comment>
<protein>
    <submittedName>
        <fullName evidence="8">DoxX family membrane protein</fullName>
    </submittedName>
</protein>
<dbReference type="GO" id="GO:0005886">
    <property type="term" value="C:plasma membrane"/>
    <property type="evidence" value="ECO:0007669"/>
    <property type="project" value="UniProtKB-SubCell"/>
</dbReference>
<accession>A0A6A9UQY5</accession>
<dbReference type="InterPro" id="IPR032808">
    <property type="entry name" value="DoxX"/>
</dbReference>
<organism evidence="8 9">
    <name type="scientific">Auraticoccus cholistanensis</name>
    <dbReference type="NCBI Taxonomy" id="2656650"/>
    <lineage>
        <taxon>Bacteria</taxon>
        <taxon>Bacillati</taxon>
        <taxon>Actinomycetota</taxon>
        <taxon>Actinomycetes</taxon>
        <taxon>Propionibacteriales</taxon>
        <taxon>Propionibacteriaceae</taxon>
        <taxon>Auraticoccus</taxon>
    </lineage>
</organism>
<evidence type="ECO:0000256" key="6">
    <source>
        <dbReference type="ARBA" id="ARBA00023136"/>
    </source>
</evidence>
<dbReference type="AlphaFoldDB" id="A0A6A9UQY5"/>
<keyword evidence="9" id="KW-1185">Reference proteome</keyword>
<dbReference type="InterPro" id="IPR051907">
    <property type="entry name" value="DoxX-like_oxidoreductase"/>
</dbReference>
<keyword evidence="6 7" id="KW-0472">Membrane</keyword>
<dbReference type="EMBL" id="WPCU01000004">
    <property type="protein sequence ID" value="MVA75316.1"/>
    <property type="molecule type" value="Genomic_DNA"/>
</dbReference>
<reference evidence="8 9" key="1">
    <citation type="submission" date="2019-12" db="EMBL/GenBank/DDBJ databases">
        <title>Auraticoccus cholistani sp. nov., an actinomycete isolated from soil of Cholistan desert.</title>
        <authorList>
            <person name="Cheema M.T."/>
        </authorList>
    </citation>
    <scope>NUCLEOTIDE SEQUENCE [LARGE SCALE GENOMIC DNA]</scope>
    <source>
        <strain evidence="8 9">F435</strain>
    </source>
</reference>
<comment type="caution">
    <text evidence="8">The sequence shown here is derived from an EMBL/GenBank/DDBJ whole genome shotgun (WGS) entry which is preliminary data.</text>
</comment>